<accession>A0A9P6B0J2</accession>
<proteinExistence type="predicted"/>
<protein>
    <submittedName>
        <fullName evidence="2">Uncharacterized protein</fullName>
    </submittedName>
</protein>
<feature type="region of interest" description="Disordered" evidence="1">
    <location>
        <begin position="25"/>
        <end position="110"/>
    </location>
</feature>
<keyword evidence="3" id="KW-1185">Reference proteome</keyword>
<dbReference type="Proteomes" id="UP000886523">
    <property type="component" value="Unassembled WGS sequence"/>
</dbReference>
<evidence type="ECO:0000313" key="2">
    <source>
        <dbReference type="EMBL" id="KAF9515449.1"/>
    </source>
</evidence>
<organism evidence="2 3">
    <name type="scientific">Hydnum rufescens UP504</name>
    <dbReference type="NCBI Taxonomy" id="1448309"/>
    <lineage>
        <taxon>Eukaryota</taxon>
        <taxon>Fungi</taxon>
        <taxon>Dikarya</taxon>
        <taxon>Basidiomycota</taxon>
        <taxon>Agaricomycotina</taxon>
        <taxon>Agaricomycetes</taxon>
        <taxon>Cantharellales</taxon>
        <taxon>Hydnaceae</taxon>
        <taxon>Hydnum</taxon>
    </lineage>
</organism>
<feature type="compositionally biased region" description="Polar residues" evidence="1">
    <location>
        <begin position="310"/>
        <end position="319"/>
    </location>
</feature>
<feature type="compositionally biased region" description="Basic and acidic residues" evidence="1">
    <location>
        <begin position="183"/>
        <end position="195"/>
    </location>
</feature>
<dbReference type="AlphaFoldDB" id="A0A9P6B0J2"/>
<comment type="caution">
    <text evidence="2">The sequence shown here is derived from an EMBL/GenBank/DDBJ whole genome shotgun (WGS) entry which is preliminary data.</text>
</comment>
<feature type="region of interest" description="Disordered" evidence="1">
    <location>
        <begin position="128"/>
        <end position="332"/>
    </location>
</feature>
<dbReference type="OrthoDB" id="3358973at2759"/>
<evidence type="ECO:0000313" key="3">
    <source>
        <dbReference type="Proteomes" id="UP000886523"/>
    </source>
</evidence>
<feature type="compositionally biased region" description="Polar residues" evidence="1">
    <location>
        <begin position="248"/>
        <end position="258"/>
    </location>
</feature>
<reference evidence="2" key="1">
    <citation type="journal article" date="2020" name="Nat. Commun.">
        <title>Large-scale genome sequencing of mycorrhizal fungi provides insights into the early evolution of symbiotic traits.</title>
        <authorList>
            <person name="Miyauchi S."/>
            <person name="Kiss E."/>
            <person name="Kuo A."/>
            <person name="Drula E."/>
            <person name="Kohler A."/>
            <person name="Sanchez-Garcia M."/>
            <person name="Morin E."/>
            <person name="Andreopoulos B."/>
            <person name="Barry K.W."/>
            <person name="Bonito G."/>
            <person name="Buee M."/>
            <person name="Carver A."/>
            <person name="Chen C."/>
            <person name="Cichocki N."/>
            <person name="Clum A."/>
            <person name="Culley D."/>
            <person name="Crous P.W."/>
            <person name="Fauchery L."/>
            <person name="Girlanda M."/>
            <person name="Hayes R.D."/>
            <person name="Keri Z."/>
            <person name="LaButti K."/>
            <person name="Lipzen A."/>
            <person name="Lombard V."/>
            <person name="Magnuson J."/>
            <person name="Maillard F."/>
            <person name="Murat C."/>
            <person name="Nolan M."/>
            <person name="Ohm R.A."/>
            <person name="Pangilinan J."/>
            <person name="Pereira M.F."/>
            <person name="Perotto S."/>
            <person name="Peter M."/>
            <person name="Pfister S."/>
            <person name="Riley R."/>
            <person name="Sitrit Y."/>
            <person name="Stielow J.B."/>
            <person name="Szollosi G."/>
            <person name="Zifcakova L."/>
            <person name="Stursova M."/>
            <person name="Spatafora J.W."/>
            <person name="Tedersoo L."/>
            <person name="Vaario L.M."/>
            <person name="Yamada A."/>
            <person name="Yan M."/>
            <person name="Wang P."/>
            <person name="Xu J."/>
            <person name="Bruns T."/>
            <person name="Baldrian P."/>
            <person name="Vilgalys R."/>
            <person name="Dunand C."/>
            <person name="Henrissat B."/>
            <person name="Grigoriev I.V."/>
            <person name="Hibbett D."/>
            <person name="Nagy L.G."/>
            <person name="Martin F.M."/>
        </authorList>
    </citation>
    <scope>NUCLEOTIDE SEQUENCE</scope>
    <source>
        <strain evidence="2">UP504</strain>
    </source>
</reference>
<evidence type="ECO:0000256" key="1">
    <source>
        <dbReference type="SAM" id="MobiDB-lite"/>
    </source>
</evidence>
<gene>
    <name evidence="2" type="ORF">BS47DRAFT_787748</name>
</gene>
<sequence>MTHPSPQLLADSAFTNSPIQDVSLAAGWEEIPATQRTASPEELSPPVPSKSPSPWKGKGRATFHVDDTIDEEDLQSPVHPEHSIRRPPSADPLQETFETEQSIRYPPAADEVIEERRVVENLRRWEEIEKERRRVARESQTTNIPPQDASAVRTNVTRRGSLFWNGGSSGSRYRRPAPGSHPLHNDGETSRRTGLDDEEEDEDEEPKIPLSRVRHKARGSQDSHVSDSSVSTVTPHSHTPLAPGSGGSPKSQHSTANPFTDRAAENPFRDQPLEKERSAPSTGRPLRYPTPKPLGLPLSGRRPPSPVRDMQNTRSSSDSLPPGGKTLDEEAETGRWWTDWLCGCREGPDRGGDHQVRPLPFKAVPRVEYLSGWENKPFRVNRTGLRSRTPFHSFRRGHDFPFIAC</sequence>
<name>A0A9P6B0J2_9AGAM</name>
<feature type="compositionally biased region" description="Acidic residues" evidence="1">
    <location>
        <begin position="196"/>
        <end position="205"/>
    </location>
</feature>
<feature type="compositionally biased region" description="Basic and acidic residues" evidence="1">
    <location>
        <begin position="262"/>
        <end position="278"/>
    </location>
</feature>
<feature type="compositionally biased region" description="Low complexity" evidence="1">
    <location>
        <begin position="226"/>
        <end position="240"/>
    </location>
</feature>
<dbReference type="EMBL" id="MU128950">
    <property type="protein sequence ID" value="KAF9515449.1"/>
    <property type="molecule type" value="Genomic_DNA"/>
</dbReference>